<dbReference type="InterPro" id="IPR020471">
    <property type="entry name" value="AKR"/>
</dbReference>
<name>A0A1T5LZW1_9MICO</name>
<dbReference type="GO" id="GO:0016616">
    <property type="term" value="F:oxidoreductase activity, acting on the CH-OH group of donors, NAD or NADP as acceptor"/>
    <property type="evidence" value="ECO:0007669"/>
    <property type="project" value="UniProtKB-ARBA"/>
</dbReference>
<keyword evidence="3" id="KW-0560">Oxidoreductase</keyword>
<dbReference type="EMBL" id="FUZQ01000008">
    <property type="protein sequence ID" value="SKC81516.1"/>
    <property type="molecule type" value="Genomic_DNA"/>
</dbReference>
<evidence type="ECO:0000313" key="8">
    <source>
        <dbReference type="EMBL" id="SKC81516.1"/>
    </source>
</evidence>
<dbReference type="Pfam" id="PF00248">
    <property type="entry name" value="Aldo_ket_red"/>
    <property type="match status" value="1"/>
</dbReference>
<feature type="active site" description="Proton donor" evidence="4">
    <location>
        <position position="53"/>
    </location>
</feature>
<dbReference type="SUPFAM" id="SSF51430">
    <property type="entry name" value="NAD(P)-linked oxidoreductase"/>
    <property type="match status" value="1"/>
</dbReference>
<dbReference type="PRINTS" id="PR00069">
    <property type="entry name" value="ALDKETRDTASE"/>
</dbReference>
<evidence type="ECO:0000313" key="9">
    <source>
        <dbReference type="Proteomes" id="UP000189777"/>
    </source>
</evidence>
<evidence type="ECO:0000256" key="3">
    <source>
        <dbReference type="ARBA" id="ARBA00023002"/>
    </source>
</evidence>
<dbReference type="FunFam" id="3.20.20.100:FF:000015">
    <property type="entry name" value="Oxidoreductase, aldo/keto reductase family"/>
    <property type="match status" value="1"/>
</dbReference>
<dbReference type="InterPro" id="IPR036812">
    <property type="entry name" value="NAD(P)_OxRdtase_dom_sf"/>
</dbReference>
<keyword evidence="9" id="KW-1185">Reference proteome</keyword>
<accession>A0A1T5LZW1</accession>
<dbReference type="Proteomes" id="UP000189777">
    <property type="component" value="Unassembled WGS sequence"/>
</dbReference>
<dbReference type="Gene3D" id="3.20.20.100">
    <property type="entry name" value="NADP-dependent oxidoreductase domain"/>
    <property type="match status" value="1"/>
</dbReference>
<dbReference type="PROSITE" id="PS00062">
    <property type="entry name" value="ALDOKETO_REDUCTASE_2"/>
    <property type="match status" value="1"/>
</dbReference>
<feature type="binding site" evidence="5">
    <location>
        <position position="111"/>
    </location>
    <ligand>
        <name>substrate</name>
    </ligand>
</feature>
<dbReference type="InterPro" id="IPR018170">
    <property type="entry name" value="Aldo/ket_reductase_CS"/>
</dbReference>
<sequence length="284" mass="30488">MTTTPVPSLSLPGGVEIPQVGLGVFQVPDDGTQANVEQALELGYRHVDTAAAYYNEAGVGAALRASGLPREDVFVTTKLRNGDQGFEQALRAFDDSRRALGVDQVDLYLIHWPVPGKDLYVETWRAFEKLLAEGAVRAIGVSNFLVEHLDRLVAETDVVPAVNQMEVHPTFQQVEVQQRCRELGIAVEAYSPLGRGGDLDAPAVVAAAVDLGVTPAQVVLRWALQQGRVVIPKSLSAERQASNLDVFSFALSPQQVASIDALEAGVEGRTGADPATASFTQFRD</sequence>
<dbReference type="PANTHER" id="PTHR43827:SF3">
    <property type="entry name" value="NADP-DEPENDENT OXIDOREDUCTASE DOMAIN-CONTAINING PROTEIN"/>
    <property type="match status" value="1"/>
</dbReference>
<feature type="domain" description="NADP-dependent oxidoreductase" evidence="7">
    <location>
        <begin position="26"/>
        <end position="263"/>
    </location>
</feature>
<evidence type="ECO:0000256" key="5">
    <source>
        <dbReference type="PIRSR" id="PIRSR000097-2"/>
    </source>
</evidence>
<comment type="similarity">
    <text evidence="1">Belongs to the aldo/keto reductase family.</text>
</comment>
<dbReference type="OrthoDB" id="9804790at2"/>
<dbReference type="PANTHER" id="PTHR43827">
    <property type="entry name" value="2,5-DIKETO-D-GLUCONIC ACID REDUCTASE"/>
    <property type="match status" value="1"/>
</dbReference>
<evidence type="ECO:0000256" key="2">
    <source>
        <dbReference type="ARBA" id="ARBA00022857"/>
    </source>
</evidence>
<protein>
    <submittedName>
        <fullName evidence="8">Aldo/keto reductase</fullName>
    </submittedName>
</protein>
<dbReference type="PROSITE" id="PS00798">
    <property type="entry name" value="ALDOKETO_REDUCTASE_1"/>
    <property type="match status" value="1"/>
</dbReference>
<organism evidence="8 9">
    <name type="scientific">Krasilnikoviella flava</name>
    <dbReference type="NCBI Taxonomy" id="526729"/>
    <lineage>
        <taxon>Bacteria</taxon>
        <taxon>Bacillati</taxon>
        <taxon>Actinomycetota</taxon>
        <taxon>Actinomycetes</taxon>
        <taxon>Micrococcales</taxon>
        <taxon>Promicromonosporaceae</taxon>
        <taxon>Krasilnikoviella</taxon>
    </lineage>
</organism>
<dbReference type="InterPro" id="IPR023210">
    <property type="entry name" value="NADP_OxRdtase_dom"/>
</dbReference>
<evidence type="ECO:0000256" key="1">
    <source>
        <dbReference type="ARBA" id="ARBA00007905"/>
    </source>
</evidence>
<feature type="site" description="Lowers pKa of active site Tyr" evidence="6">
    <location>
        <position position="78"/>
    </location>
</feature>
<keyword evidence="2" id="KW-0521">NADP</keyword>
<dbReference type="PIRSF" id="PIRSF000097">
    <property type="entry name" value="AKR"/>
    <property type="match status" value="1"/>
</dbReference>
<dbReference type="RefSeq" id="WP_079576568.1">
    <property type="nucleotide sequence ID" value="NZ_FUZQ01000008.1"/>
</dbReference>
<proteinExistence type="inferred from homology"/>
<gene>
    <name evidence="8" type="ORF">SAMN04324258_4246</name>
</gene>
<evidence type="ECO:0000256" key="4">
    <source>
        <dbReference type="PIRSR" id="PIRSR000097-1"/>
    </source>
</evidence>
<evidence type="ECO:0000259" key="7">
    <source>
        <dbReference type="Pfam" id="PF00248"/>
    </source>
</evidence>
<reference evidence="8 9" key="1">
    <citation type="submission" date="2017-02" db="EMBL/GenBank/DDBJ databases">
        <authorList>
            <person name="Peterson S.W."/>
        </authorList>
    </citation>
    <scope>NUCLEOTIDE SEQUENCE [LARGE SCALE GENOMIC DNA]</scope>
    <source>
        <strain evidence="8 9">DSM 21481</strain>
    </source>
</reference>
<evidence type="ECO:0000256" key="6">
    <source>
        <dbReference type="PIRSR" id="PIRSR000097-3"/>
    </source>
</evidence>
<dbReference type="AlphaFoldDB" id="A0A1T5LZW1"/>
<dbReference type="STRING" id="526729.SAMN04324258_4246"/>
<dbReference type="PROSITE" id="PS00063">
    <property type="entry name" value="ALDOKETO_REDUCTASE_3"/>
    <property type="match status" value="1"/>
</dbReference>